<feature type="non-terminal residue" evidence="1">
    <location>
        <position position="1"/>
    </location>
</feature>
<dbReference type="AlphaFoldDB" id="A0A3B0YTR1"/>
<evidence type="ECO:0000313" key="1">
    <source>
        <dbReference type="EMBL" id="VAW71876.1"/>
    </source>
</evidence>
<sequence length="157" mass="17932">DAVRLIGEDLEIRVAQFVPLDIELALCAHPDFWLQDLDFELMQAFSDSYSADGRRGFFHPDNWTFGQTLYASELIGRALSIKGIERVTRISIRRWFVGSGESASVVLINPDDINPDDINREQTNKFPVKDSEIIQLENNPDHLERGRIQFNLSGGRR</sequence>
<protein>
    <submittedName>
        <fullName evidence="1">Uncharacterized protein</fullName>
    </submittedName>
</protein>
<proteinExistence type="predicted"/>
<reference evidence="1" key="1">
    <citation type="submission" date="2018-06" db="EMBL/GenBank/DDBJ databases">
        <authorList>
            <person name="Zhirakovskaya E."/>
        </authorList>
    </citation>
    <scope>NUCLEOTIDE SEQUENCE</scope>
</reference>
<name>A0A3B0YTR1_9ZZZZ</name>
<organism evidence="1">
    <name type="scientific">hydrothermal vent metagenome</name>
    <dbReference type="NCBI Taxonomy" id="652676"/>
    <lineage>
        <taxon>unclassified sequences</taxon>
        <taxon>metagenomes</taxon>
        <taxon>ecological metagenomes</taxon>
    </lineage>
</organism>
<accession>A0A3B0YTR1</accession>
<gene>
    <name evidence="1" type="ORF">MNBD_GAMMA10-3139</name>
</gene>
<dbReference type="EMBL" id="UOFJ01000630">
    <property type="protein sequence ID" value="VAW71876.1"/>
    <property type="molecule type" value="Genomic_DNA"/>
</dbReference>